<evidence type="ECO:0000256" key="1">
    <source>
        <dbReference type="ARBA" id="ARBA00004123"/>
    </source>
</evidence>
<dbReference type="EMBL" id="VJMJ01000166">
    <property type="protein sequence ID" value="KAF0729354.1"/>
    <property type="molecule type" value="Genomic_DNA"/>
</dbReference>
<keyword evidence="7" id="KW-0539">Nucleus</keyword>
<evidence type="ECO:0000313" key="12">
    <source>
        <dbReference type="Proteomes" id="UP000481153"/>
    </source>
</evidence>
<evidence type="ECO:0000256" key="2">
    <source>
        <dbReference type="ARBA" id="ARBA00004629"/>
    </source>
</evidence>
<keyword evidence="5" id="KW-0498">Mitosis</keyword>
<dbReference type="GO" id="GO:0051301">
    <property type="term" value="P:cell division"/>
    <property type="evidence" value="ECO:0007669"/>
    <property type="project" value="UniProtKB-KW"/>
</dbReference>
<dbReference type="Pfam" id="PF03980">
    <property type="entry name" value="Nnf1"/>
    <property type="match status" value="1"/>
</dbReference>
<keyword evidence="4" id="KW-0132">Cell division</keyword>
<evidence type="ECO:0000256" key="8">
    <source>
        <dbReference type="ARBA" id="ARBA00023306"/>
    </source>
</evidence>
<comment type="caution">
    <text evidence="11">The sequence shown here is derived from an EMBL/GenBank/DDBJ whole genome shotgun (WGS) entry which is preliminary data.</text>
</comment>
<sequence>MSPGGGNPMAAQSAEESKRMKVLHAILQKALDTSIQKASLIDMASPDLEANGLQVIQSIRHRIEAQFNLLCEQYDLNSKFVQLETLIEWQEKSQLVEEVGLTTPLDANATAITPQEVLQKERICFMLQEKARLAQQLQQLQKMNAGLEASVQESRNKGQKMLLDIDARLDPLGPV</sequence>
<keyword evidence="6" id="KW-0995">Kinetochore</keyword>
<evidence type="ECO:0000256" key="5">
    <source>
        <dbReference type="ARBA" id="ARBA00022776"/>
    </source>
</evidence>
<protein>
    <submittedName>
        <fullName evidence="11">Uncharacterized protein</fullName>
    </submittedName>
</protein>
<feature type="coiled-coil region" evidence="10">
    <location>
        <begin position="130"/>
        <end position="157"/>
    </location>
</feature>
<dbReference type="InterPro" id="IPR007128">
    <property type="entry name" value="PMF1/Nnf1"/>
</dbReference>
<keyword evidence="8" id="KW-0131">Cell cycle</keyword>
<evidence type="ECO:0000256" key="4">
    <source>
        <dbReference type="ARBA" id="ARBA00022618"/>
    </source>
</evidence>
<evidence type="ECO:0000313" key="11">
    <source>
        <dbReference type="EMBL" id="KAF0729354.1"/>
    </source>
</evidence>
<keyword evidence="3" id="KW-0158">Chromosome</keyword>
<dbReference type="VEuPathDB" id="FungiDB:AeMF1_018420"/>
<evidence type="ECO:0000256" key="10">
    <source>
        <dbReference type="SAM" id="Coils"/>
    </source>
</evidence>
<dbReference type="GO" id="GO:0005634">
    <property type="term" value="C:nucleus"/>
    <property type="evidence" value="ECO:0007669"/>
    <property type="project" value="UniProtKB-SubCell"/>
</dbReference>
<evidence type="ECO:0000256" key="6">
    <source>
        <dbReference type="ARBA" id="ARBA00022838"/>
    </source>
</evidence>
<evidence type="ECO:0000256" key="9">
    <source>
        <dbReference type="ARBA" id="ARBA00023328"/>
    </source>
</evidence>
<dbReference type="Proteomes" id="UP000481153">
    <property type="component" value="Unassembled WGS sequence"/>
</dbReference>
<keyword evidence="10" id="KW-0175">Coiled coil</keyword>
<evidence type="ECO:0000256" key="7">
    <source>
        <dbReference type="ARBA" id="ARBA00023242"/>
    </source>
</evidence>
<comment type="subcellular location">
    <subcellularLocation>
        <location evidence="2">Chromosome</location>
        <location evidence="2">Centromere</location>
        <location evidence="2">Kinetochore</location>
    </subcellularLocation>
    <subcellularLocation>
        <location evidence="1">Nucleus</location>
    </subcellularLocation>
</comment>
<keyword evidence="12" id="KW-1185">Reference proteome</keyword>
<name>A0A6G0WPS3_9STRA</name>
<dbReference type="GO" id="GO:0000444">
    <property type="term" value="C:MIS12/MIND type complex"/>
    <property type="evidence" value="ECO:0007669"/>
    <property type="project" value="InterPro"/>
</dbReference>
<proteinExistence type="predicted"/>
<dbReference type="AlphaFoldDB" id="A0A6G0WPS3"/>
<keyword evidence="9" id="KW-0137">Centromere</keyword>
<accession>A0A6G0WPS3</accession>
<reference evidence="11 12" key="1">
    <citation type="submission" date="2019-07" db="EMBL/GenBank/DDBJ databases">
        <title>Genomics analysis of Aphanomyces spp. identifies a new class of oomycete effector associated with host adaptation.</title>
        <authorList>
            <person name="Gaulin E."/>
        </authorList>
    </citation>
    <scope>NUCLEOTIDE SEQUENCE [LARGE SCALE GENOMIC DNA]</scope>
    <source>
        <strain evidence="11 12">ATCC 201684</strain>
    </source>
</reference>
<organism evidence="11 12">
    <name type="scientific">Aphanomyces euteiches</name>
    <dbReference type="NCBI Taxonomy" id="100861"/>
    <lineage>
        <taxon>Eukaryota</taxon>
        <taxon>Sar</taxon>
        <taxon>Stramenopiles</taxon>
        <taxon>Oomycota</taxon>
        <taxon>Saprolegniomycetes</taxon>
        <taxon>Saprolegniales</taxon>
        <taxon>Verrucalvaceae</taxon>
        <taxon>Aphanomyces</taxon>
    </lineage>
</organism>
<gene>
    <name evidence="11" type="ORF">Ae201684_013098</name>
</gene>
<evidence type="ECO:0000256" key="3">
    <source>
        <dbReference type="ARBA" id="ARBA00022454"/>
    </source>
</evidence>